<sequence length="111" mass="11974">MVIGLRLRVVHHHHHSVHRLVRPVLLGPVEQLRRRVPQLPGPLRAQAQVTQAEQVIRGGAVQYPHREAAIPVGRAVNPVSGTNGESTGVRPDVPCPAADALDRALEPAARA</sequence>
<gene>
    <name evidence="2" type="ORF">AQI88_32845</name>
</gene>
<reference evidence="2 3" key="1">
    <citation type="submission" date="2015-10" db="EMBL/GenBank/DDBJ databases">
        <title>Draft genome sequence of Streptomyces cellostaticus DSM 40189, type strain for the species Streptomyces cellostaticus.</title>
        <authorList>
            <person name="Ruckert C."/>
            <person name="Winkler A."/>
            <person name="Kalinowski J."/>
            <person name="Kampfer P."/>
            <person name="Glaeser S."/>
        </authorList>
    </citation>
    <scope>NUCLEOTIDE SEQUENCE [LARGE SCALE GENOMIC DNA]</scope>
    <source>
        <strain evidence="2 3">DSM 40189</strain>
    </source>
</reference>
<dbReference type="EMBL" id="LMWL01000064">
    <property type="protein sequence ID" value="KUM92193.1"/>
    <property type="molecule type" value="Genomic_DNA"/>
</dbReference>
<evidence type="ECO:0000256" key="1">
    <source>
        <dbReference type="SAM" id="MobiDB-lite"/>
    </source>
</evidence>
<evidence type="ECO:0000313" key="2">
    <source>
        <dbReference type="EMBL" id="KUM92193.1"/>
    </source>
</evidence>
<evidence type="ECO:0000313" key="3">
    <source>
        <dbReference type="Proteomes" id="UP000054241"/>
    </source>
</evidence>
<accession>A0A124HBS5</accession>
<dbReference type="AlphaFoldDB" id="A0A124HBS5"/>
<comment type="caution">
    <text evidence="2">The sequence shown here is derived from an EMBL/GenBank/DDBJ whole genome shotgun (WGS) entry which is preliminary data.</text>
</comment>
<feature type="region of interest" description="Disordered" evidence="1">
    <location>
        <begin position="74"/>
        <end position="95"/>
    </location>
</feature>
<proteinExistence type="predicted"/>
<protein>
    <submittedName>
        <fullName evidence="2">Uncharacterized protein</fullName>
    </submittedName>
</protein>
<dbReference type="Proteomes" id="UP000054241">
    <property type="component" value="Unassembled WGS sequence"/>
</dbReference>
<dbReference type="STRING" id="67285.AQI88_32845"/>
<name>A0A124HBS5_9ACTN</name>
<keyword evidence="3" id="KW-1185">Reference proteome</keyword>
<organism evidence="2 3">
    <name type="scientific">Streptomyces cellostaticus</name>
    <dbReference type="NCBI Taxonomy" id="67285"/>
    <lineage>
        <taxon>Bacteria</taxon>
        <taxon>Bacillati</taxon>
        <taxon>Actinomycetota</taxon>
        <taxon>Actinomycetes</taxon>
        <taxon>Kitasatosporales</taxon>
        <taxon>Streptomycetaceae</taxon>
        <taxon>Streptomyces</taxon>
    </lineage>
</organism>
<dbReference type="Gene3D" id="3.90.226.10">
    <property type="entry name" value="2-enoyl-CoA Hydratase, Chain A, domain 1"/>
    <property type="match status" value="1"/>
</dbReference>